<dbReference type="InterPro" id="IPR009506">
    <property type="entry name" value="YjiS-like"/>
</dbReference>
<keyword evidence="3" id="KW-1185">Reference proteome</keyword>
<protein>
    <submittedName>
        <fullName evidence="2">DUF1127 domain-containing protein</fullName>
    </submittedName>
</protein>
<dbReference type="Pfam" id="PF06568">
    <property type="entry name" value="YjiS-like"/>
    <property type="match status" value="1"/>
</dbReference>
<dbReference type="Proteomes" id="UP000481252">
    <property type="component" value="Unassembled WGS sequence"/>
</dbReference>
<comment type="caution">
    <text evidence="2">The sequence shown here is derived from an EMBL/GenBank/DDBJ whole genome shotgun (WGS) entry which is preliminary data.</text>
</comment>
<gene>
    <name evidence="2" type="ORF">G6N74_04735</name>
</gene>
<dbReference type="RefSeq" id="WP_165114917.1">
    <property type="nucleotide sequence ID" value="NZ_JAAKZG010000002.1"/>
</dbReference>
<feature type="domain" description="YjiS-like" evidence="1">
    <location>
        <begin position="32"/>
        <end position="62"/>
    </location>
</feature>
<organism evidence="2 3">
    <name type="scientific">Mesorhizobium zhangyense</name>
    <dbReference type="NCBI Taxonomy" id="1776730"/>
    <lineage>
        <taxon>Bacteria</taxon>
        <taxon>Pseudomonadati</taxon>
        <taxon>Pseudomonadota</taxon>
        <taxon>Alphaproteobacteria</taxon>
        <taxon>Hyphomicrobiales</taxon>
        <taxon>Phyllobacteriaceae</taxon>
        <taxon>Mesorhizobium</taxon>
    </lineage>
</organism>
<proteinExistence type="predicted"/>
<evidence type="ECO:0000259" key="1">
    <source>
        <dbReference type="Pfam" id="PF06568"/>
    </source>
</evidence>
<dbReference type="EMBL" id="JAAKZG010000002">
    <property type="protein sequence ID" value="NGN40361.1"/>
    <property type="molecule type" value="Genomic_DNA"/>
</dbReference>
<evidence type="ECO:0000313" key="2">
    <source>
        <dbReference type="EMBL" id="NGN40361.1"/>
    </source>
</evidence>
<dbReference type="AlphaFoldDB" id="A0A7C9R543"/>
<name>A0A7C9R543_9HYPH</name>
<sequence length="96" mass="10868">MTTIDYAAKTMQTAARPAIAVRVVNWLFNLYRALKNRREFYRLGEMTDAELSDIGLTRADLHVVVNLPFGVDPTSRLGSMVSARSDLIEDMARRVH</sequence>
<reference evidence="2 3" key="1">
    <citation type="submission" date="2020-02" db="EMBL/GenBank/DDBJ databases">
        <title>Genome sequence of the type strain CGMCC 1.15528 of Mesorhizobium zhangyense.</title>
        <authorList>
            <person name="Gao J."/>
            <person name="Sun J."/>
        </authorList>
    </citation>
    <scope>NUCLEOTIDE SEQUENCE [LARGE SCALE GENOMIC DNA]</scope>
    <source>
        <strain evidence="2 3">CGMCC 1.15528</strain>
    </source>
</reference>
<accession>A0A7C9R543</accession>
<evidence type="ECO:0000313" key="3">
    <source>
        <dbReference type="Proteomes" id="UP000481252"/>
    </source>
</evidence>